<sequence>MIKVVVAGAAGRMGCRLVSLVRDSTALMLAGALEGKGHPALGEDAGEFAGSGRAGIPITDDLSALMERGEVVIDFSSPGATLDHMQTVVRSRRAAVIGTTGFSTSQLDELKALTQHIPCVFSPNMSVGINLLYKVISEMAKTLGDDYDIEVIEAHHRLKKDAPSGTALKIAEVLARSVSRDLNQVGVYARKGLIGERTKGEIGIQTIRAGDIVGDHTVLFGGMGERIEVTHRASSRDTFARGALRAARWVVRQPPGLYDMMDVLSLR</sequence>
<dbReference type="GO" id="GO:0005829">
    <property type="term" value="C:cytosol"/>
    <property type="evidence" value="ECO:0007669"/>
    <property type="project" value="TreeGrafter"/>
</dbReference>
<evidence type="ECO:0000256" key="2">
    <source>
        <dbReference type="ARBA" id="ARBA00022490"/>
    </source>
</evidence>
<dbReference type="GO" id="GO:0008839">
    <property type="term" value="F:4-hydroxy-tetrahydrodipicolinate reductase"/>
    <property type="evidence" value="ECO:0007669"/>
    <property type="project" value="UniProtKB-UniRule"/>
</dbReference>
<keyword evidence="8 13" id="KW-0457">Lysine biosynthesis</keyword>
<accession>A0A0S4L7X1</accession>
<keyword evidence="17" id="KW-1185">Reference proteome</keyword>
<keyword evidence="6 13" id="KW-0560">Oxidoreductase</keyword>
<dbReference type="EC" id="1.17.1.8" evidence="10 13"/>
<comment type="similarity">
    <text evidence="1 13">Belongs to the DapB family.</text>
</comment>
<dbReference type="GO" id="GO:0009089">
    <property type="term" value="P:lysine biosynthetic process via diaminopimelate"/>
    <property type="evidence" value="ECO:0007669"/>
    <property type="project" value="UniProtKB-UniRule"/>
</dbReference>
<keyword evidence="5 13" id="KW-0220">Diaminopimelate biosynthesis</keyword>
<comment type="subcellular location">
    <subcellularLocation>
        <location evidence="13">Cytoplasm</location>
    </subcellularLocation>
</comment>
<organism evidence="16 17">
    <name type="scientific">Candidatus Nitrospira nitrosa</name>
    <dbReference type="NCBI Taxonomy" id="1742972"/>
    <lineage>
        <taxon>Bacteria</taxon>
        <taxon>Pseudomonadati</taxon>
        <taxon>Nitrospirota</taxon>
        <taxon>Nitrospiria</taxon>
        <taxon>Nitrospirales</taxon>
        <taxon>Nitrospiraceae</taxon>
        <taxon>Nitrospira</taxon>
    </lineage>
</organism>
<dbReference type="EMBL" id="CZQA01000001">
    <property type="protein sequence ID" value="CUS33795.1"/>
    <property type="molecule type" value="Genomic_DNA"/>
</dbReference>
<evidence type="ECO:0000256" key="13">
    <source>
        <dbReference type="HAMAP-Rule" id="MF_00102"/>
    </source>
</evidence>
<evidence type="ECO:0000256" key="9">
    <source>
        <dbReference type="ARBA" id="ARBA00037922"/>
    </source>
</evidence>
<dbReference type="InterPro" id="IPR000846">
    <property type="entry name" value="DapB_N"/>
</dbReference>
<feature type="domain" description="Dihydrodipicolinate reductase N-terminal" evidence="14">
    <location>
        <begin position="2"/>
        <end position="125"/>
    </location>
</feature>
<dbReference type="GO" id="GO:0051287">
    <property type="term" value="F:NAD binding"/>
    <property type="evidence" value="ECO:0007669"/>
    <property type="project" value="UniProtKB-UniRule"/>
</dbReference>
<evidence type="ECO:0000256" key="11">
    <source>
        <dbReference type="ARBA" id="ARBA00049080"/>
    </source>
</evidence>
<dbReference type="InterPro" id="IPR036291">
    <property type="entry name" value="NAD(P)-bd_dom_sf"/>
</dbReference>
<feature type="binding site" evidence="13">
    <location>
        <position position="156"/>
    </location>
    <ligand>
        <name>(S)-2,3,4,5-tetrahydrodipicolinate</name>
        <dbReference type="ChEBI" id="CHEBI:16845"/>
    </ligand>
</feature>
<dbReference type="SUPFAM" id="SSF51735">
    <property type="entry name" value="NAD(P)-binding Rossmann-fold domains"/>
    <property type="match status" value="1"/>
</dbReference>
<evidence type="ECO:0000256" key="3">
    <source>
        <dbReference type="ARBA" id="ARBA00022605"/>
    </source>
</evidence>
<name>A0A0S4L7X1_9BACT</name>
<feature type="binding site" evidence="13">
    <location>
        <begin position="165"/>
        <end position="166"/>
    </location>
    <ligand>
        <name>(S)-2,3,4,5-tetrahydrodipicolinate</name>
        <dbReference type="ChEBI" id="CHEBI:16845"/>
    </ligand>
</feature>
<dbReference type="SUPFAM" id="SSF55347">
    <property type="entry name" value="Glyceraldehyde-3-phosphate dehydrogenase-like, C-terminal domain"/>
    <property type="match status" value="1"/>
</dbReference>
<dbReference type="Gene3D" id="3.30.360.10">
    <property type="entry name" value="Dihydrodipicolinate Reductase, domain 2"/>
    <property type="match status" value="1"/>
</dbReference>
<reference evidence="16 17" key="1">
    <citation type="submission" date="2015-10" db="EMBL/GenBank/DDBJ databases">
        <authorList>
            <person name="Gilbert D.G."/>
        </authorList>
    </citation>
    <scope>NUCLEOTIDE SEQUENCE [LARGE SCALE GENOMIC DNA]</scope>
    <source>
        <strain evidence="16">COMA1</strain>
    </source>
</reference>
<dbReference type="FunFam" id="3.30.360.10:FF:000004">
    <property type="entry name" value="4-hydroxy-tetrahydrodipicolinate reductase"/>
    <property type="match status" value="1"/>
</dbReference>
<dbReference type="HAMAP" id="MF_00102">
    <property type="entry name" value="DapB"/>
    <property type="match status" value="1"/>
</dbReference>
<evidence type="ECO:0000256" key="4">
    <source>
        <dbReference type="ARBA" id="ARBA00022857"/>
    </source>
</evidence>
<dbReference type="GO" id="GO:0016726">
    <property type="term" value="F:oxidoreductase activity, acting on CH or CH2 groups, NAD or NADP as acceptor"/>
    <property type="evidence" value="ECO:0007669"/>
    <property type="project" value="UniProtKB-UniRule"/>
</dbReference>
<gene>
    <name evidence="13 16" type="primary">dapB</name>
    <name evidence="16" type="ORF">COMA1_11344</name>
</gene>
<dbReference type="Pfam" id="PF05173">
    <property type="entry name" value="DapB_C"/>
    <property type="match status" value="1"/>
</dbReference>
<comment type="catalytic activity">
    <reaction evidence="11 13">
        <text>(S)-2,3,4,5-tetrahydrodipicolinate + NADP(+) + H2O = (2S,4S)-4-hydroxy-2,3,4,5-tetrahydrodipicolinate + NADPH + H(+)</text>
        <dbReference type="Rhea" id="RHEA:35331"/>
        <dbReference type="ChEBI" id="CHEBI:15377"/>
        <dbReference type="ChEBI" id="CHEBI:15378"/>
        <dbReference type="ChEBI" id="CHEBI:16845"/>
        <dbReference type="ChEBI" id="CHEBI:57783"/>
        <dbReference type="ChEBI" id="CHEBI:58349"/>
        <dbReference type="ChEBI" id="CHEBI:67139"/>
        <dbReference type="EC" id="1.17.1.8"/>
    </reaction>
</comment>
<dbReference type="Proteomes" id="UP000199032">
    <property type="component" value="Unassembled WGS sequence"/>
</dbReference>
<dbReference type="OrthoDB" id="9790352at2"/>
<protein>
    <recommendedName>
        <fullName evidence="10 13">4-hydroxy-tetrahydrodipicolinate reductase</fullName>
        <shortName evidence="13">HTPA reductase</shortName>
        <ecNumber evidence="10 13">1.17.1.8</ecNumber>
    </recommendedName>
</protein>
<evidence type="ECO:0000313" key="16">
    <source>
        <dbReference type="EMBL" id="CUS33795.1"/>
    </source>
</evidence>
<feature type="binding site" evidence="13">
    <location>
        <begin position="8"/>
        <end position="13"/>
    </location>
    <ligand>
        <name>NAD(+)</name>
        <dbReference type="ChEBI" id="CHEBI:57540"/>
    </ligand>
</feature>
<evidence type="ECO:0000259" key="14">
    <source>
        <dbReference type="Pfam" id="PF01113"/>
    </source>
</evidence>
<comment type="subunit">
    <text evidence="13">Homotetramer.</text>
</comment>
<dbReference type="AlphaFoldDB" id="A0A0S4L7X1"/>
<dbReference type="CDD" id="cd02274">
    <property type="entry name" value="DHDPR_N"/>
    <property type="match status" value="1"/>
</dbReference>
<dbReference type="RefSeq" id="WP_090745446.1">
    <property type="nucleotide sequence ID" value="NZ_CZQA01000001.1"/>
</dbReference>
<keyword evidence="4 13" id="KW-0521">NADP</keyword>
<evidence type="ECO:0000313" key="17">
    <source>
        <dbReference type="Proteomes" id="UP000199032"/>
    </source>
</evidence>
<evidence type="ECO:0000256" key="7">
    <source>
        <dbReference type="ARBA" id="ARBA00023027"/>
    </source>
</evidence>
<keyword evidence="7 13" id="KW-0520">NAD</keyword>
<evidence type="ECO:0000256" key="5">
    <source>
        <dbReference type="ARBA" id="ARBA00022915"/>
    </source>
</evidence>
<dbReference type="PANTHER" id="PTHR20836">
    <property type="entry name" value="DIHYDRODIPICOLINATE REDUCTASE"/>
    <property type="match status" value="1"/>
</dbReference>
<keyword evidence="3 13" id="KW-0028">Amino-acid biosynthesis</keyword>
<dbReference type="InterPro" id="IPR023940">
    <property type="entry name" value="DHDPR_bac"/>
</dbReference>
<evidence type="ECO:0000256" key="10">
    <source>
        <dbReference type="ARBA" id="ARBA00038983"/>
    </source>
</evidence>
<feature type="domain" description="Dihydrodipicolinate reductase C-terminal" evidence="15">
    <location>
        <begin position="128"/>
        <end position="264"/>
    </location>
</feature>
<feature type="active site" description="Proton donor" evidence="13">
    <location>
        <position position="159"/>
    </location>
</feature>
<dbReference type="Pfam" id="PF01113">
    <property type="entry name" value="DapB_N"/>
    <property type="match status" value="1"/>
</dbReference>
<dbReference type="STRING" id="1742972.COMA1_11344"/>
<dbReference type="GO" id="GO:0050661">
    <property type="term" value="F:NADP binding"/>
    <property type="evidence" value="ECO:0007669"/>
    <property type="project" value="UniProtKB-UniRule"/>
</dbReference>
<evidence type="ECO:0000256" key="12">
    <source>
        <dbReference type="ARBA" id="ARBA00049396"/>
    </source>
</evidence>
<dbReference type="NCBIfam" id="TIGR00036">
    <property type="entry name" value="dapB"/>
    <property type="match status" value="1"/>
</dbReference>
<dbReference type="InterPro" id="IPR022663">
    <property type="entry name" value="DapB_C"/>
</dbReference>
<comment type="caution">
    <text evidence="13">Was originally thought to be a dihydrodipicolinate reductase (DHDPR), catalyzing the conversion of dihydrodipicolinate to tetrahydrodipicolinate. However, it was shown in E.coli that the substrate of the enzymatic reaction is not dihydrodipicolinate (DHDP) but in fact (2S,4S)-4-hydroxy-2,3,4,5-tetrahydrodipicolinic acid (HTPA), the product released by the DapA-catalyzed reaction.</text>
</comment>
<dbReference type="PROSITE" id="PS01298">
    <property type="entry name" value="DAPB"/>
    <property type="match status" value="1"/>
</dbReference>
<evidence type="ECO:0000256" key="1">
    <source>
        <dbReference type="ARBA" id="ARBA00006642"/>
    </source>
</evidence>
<feature type="binding site" evidence="13">
    <location>
        <position position="43"/>
    </location>
    <ligand>
        <name>NAD(+)</name>
        <dbReference type="ChEBI" id="CHEBI:57540"/>
    </ligand>
</feature>
<evidence type="ECO:0000256" key="8">
    <source>
        <dbReference type="ARBA" id="ARBA00023154"/>
    </source>
</evidence>
<comment type="pathway">
    <text evidence="9 13">Amino-acid biosynthesis; L-lysine biosynthesis via DAP pathway; (S)-tetrahydrodipicolinate from L-aspartate: step 4/4.</text>
</comment>
<evidence type="ECO:0000259" key="15">
    <source>
        <dbReference type="Pfam" id="PF05173"/>
    </source>
</evidence>
<proteinExistence type="inferred from homology"/>
<feature type="binding site" evidence="13">
    <location>
        <begin position="122"/>
        <end position="125"/>
    </location>
    <ligand>
        <name>NAD(+)</name>
        <dbReference type="ChEBI" id="CHEBI:57540"/>
    </ligand>
</feature>
<keyword evidence="2 13" id="KW-0963">Cytoplasm</keyword>
<feature type="active site" description="Proton donor/acceptor" evidence="13">
    <location>
        <position position="155"/>
    </location>
</feature>
<evidence type="ECO:0000256" key="6">
    <source>
        <dbReference type="ARBA" id="ARBA00023002"/>
    </source>
</evidence>
<comment type="catalytic activity">
    <reaction evidence="12 13">
        <text>(S)-2,3,4,5-tetrahydrodipicolinate + NAD(+) + H2O = (2S,4S)-4-hydroxy-2,3,4,5-tetrahydrodipicolinate + NADH + H(+)</text>
        <dbReference type="Rhea" id="RHEA:35323"/>
        <dbReference type="ChEBI" id="CHEBI:15377"/>
        <dbReference type="ChEBI" id="CHEBI:15378"/>
        <dbReference type="ChEBI" id="CHEBI:16845"/>
        <dbReference type="ChEBI" id="CHEBI:57540"/>
        <dbReference type="ChEBI" id="CHEBI:57945"/>
        <dbReference type="ChEBI" id="CHEBI:67139"/>
        <dbReference type="EC" id="1.17.1.8"/>
    </reaction>
</comment>
<dbReference type="Gene3D" id="3.40.50.720">
    <property type="entry name" value="NAD(P)-binding Rossmann-like Domain"/>
    <property type="match status" value="1"/>
</dbReference>
<comment type="function">
    <text evidence="13">Catalyzes the conversion of 4-hydroxy-tetrahydrodipicolinate (HTPA) to tetrahydrodipicolinate.</text>
</comment>
<comment type="caution">
    <text evidence="13">Lacks conserved residue(s) required for the propagation of feature annotation.</text>
</comment>
<dbReference type="InterPro" id="IPR022664">
    <property type="entry name" value="DapB_N_CS"/>
</dbReference>
<dbReference type="UniPathway" id="UPA00034">
    <property type="reaction ID" value="UER00018"/>
</dbReference>
<dbReference type="GO" id="GO:0019877">
    <property type="term" value="P:diaminopimelate biosynthetic process"/>
    <property type="evidence" value="ECO:0007669"/>
    <property type="project" value="UniProtKB-UniRule"/>
</dbReference>
<dbReference type="PANTHER" id="PTHR20836:SF0">
    <property type="entry name" value="4-HYDROXY-TETRAHYDRODIPICOLINATE REDUCTASE 1, CHLOROPLASTIC-RELATED"/>
    <property type="match status" value="1"/>
</dbReference>
<feature type="binding site" evidence="13">
    <location>
        <begin position="98"/>
        <end position="100"/>
    </location>
    <ligand>
        <name>NAD(+)</name>
        <dbReference type="ChEBI" id="CHEBI:57540"/>
    </ligand>
</feature>
<dbReference type="PIRSF" id="PIRSF000161">
    <property type="entry name" value="DHPR"/>
    <property type="match status" value="1"/>
</dbReference>